<keyword evidence="3" id="KW-1185">Reference proteome</keyword>
<dbReference type="AlphaFoldDB" id="A0A432ZU84"/>
<keyword evidence="1" id="KW-0175">Coiled coil</keyword>
<gene>
    <name evidence="2" type="ORF">CWI84_01430</name>
</gene>
<name>A0A432ZU84_9GAMM</name>
<protein>
    <recommendedName>
        <fullName evidence="4">VWA domain-containing protein</fullName>
    </recommendedName>
</protein>
<proteinExistence type="predicted"/>
<sequence length="388" mass="44213">MFIGLLQLLKRYGVAVSITELLDLLAAVNKGLAGYSIESFYYLARTILVKDEGLFDRFDQAFYAYLQALDEVDISERIPNEWLSDPLVRQLGQLDEEVLKQYESLEQLLEQFKQRLEEQQERHQGGSKWIGTGGTSPFGAYGYHPGGIRLGQASNRQFSASKVLDKRQFADLDRDAPLQQRGFQVALRKLRAFARSGAATELDLDATIKATGKQGGLLDLQWRPERHNATNVLILFDVGGSMDSYIEQVEQLFSAASDEFKNLQTFYFHNCVYEAVWPSAARRGEVAIPTGDLVQRFGSDYKLIFVGDATMGPYEILYPGGSVEHWNEEPGAEWLNRLTHHFSKAVWLNPQPQQRWRYYPSINIIQELMQERMFPLTLNGIEQAIEKL</sequence>
<dbReference type="RefSeq" id="WP_126840790.1">
    <property type="nucleotide sequence ID" value="NZ_PIQH01000001.1"/>
</dbReference>
<comment type="caution">
    <text evidence="2">The sequence shown here is derived from an EMBL/GenBank/DDBJ whole genome shotgun (WGS) entry which is preliminary data.</text>
</comment>
<feature type="coiled-coil region" evidence="1">
    <location>
        <begin position="95"/>
        <end position="122"/>
    </location>
</feature>
<organism evidence="2 3">
    <name type="scientific">Idiomarina tyrosinivorans</name>
    <dbReference type="NCBI Taxonomy" id="1445662"/>
    <lineage>
        <taxon>Bacteria</taxon>
        <taxon>Pseudomonadati</taxon>
        <taxon>Pseudomonadota</taxon>
        <taxon>Gammaproteobacteria</taxon>
        <taxon>Alteromonadales</taxon>
        <taxon>Idiomarinaceae</taxon>
        <taxon>Idiomarina</taxon>
    </lineage>
</organism>
<evidence type="ECO:0000313" key="2">
    <source>
        <dbReference type="EMBL" id="RUO81449.1"/>
    </source>
</evidence>
<dbReference type="InterPro" id="IPR008912">
    <property type="entry name" value="Uncharacterised_CoxE"/>
</dbReference>
<dbReference type="EMBL" id="PIQH01000001">
    <property type="protein sequence ID" value="RUO81449.1"/>
    <property type="molecule type" value="Genomic_DNA"/>
</dbReference>
<dbReference type="PANTHER" id="PTHR39338:SF7">
    <property type="entry name" value="BLL6692 PROTEIN"/>
    <property type="match status" value="1"/>
</dbReference>
<accession>A0A432ZU84</accession>
<dbReference type="Proteomes" id="UP000287996">
    <property type="component" value="Unassembled WGS sequence"/>
</dbReference>
<evidence type="ECO:0000256" key="1">
    <source>
        <dbReference type="SAM" id="Coils"/>
    </source>
</evidence>
<reference evidence="2 3" key="1">
    <citation type="journal article" date="2011" name="Front. Microbiol.">
        <title>Genomic signatures of strain selection and enhancement in Bacillus atrophaeus var. globigii, a historical biowarfare simulant.</title>
        <authorList>
            <person name="Gibbons H.S."/>
            <person name="Broomall S.M."/>
            <person name="McNew L.A."/>
            <person name="Daligault H."/>
            <person name="Chapman C."/>
            <person name="Bruce D."/>
            <person name="Karavis M."/>
            <person name="Krepps M."/>
            <person name="McGregor P.A."/>
            <person name="Hong C."/>
            <person name="Park K.H."/>
            <person name="Akmal A."/>
            <person name="Feldman A."/>
            <person name="Lin J.S."/>
            <person name="Chang W.E."/>
            <person name="Higgs B.W."/>
            <person name="Demirev P."/>
            <person name="Lindquist J."/>
            <person name="Liem A."/>
            <person name="Fochler E."/>
            <person name="Read T.D."/>
            <person name="Tapia R."/>
            <person name="Johnson S."/>
            <person name="Bishop-Lilly K.A."/>
            <person name="Detter C."/>
            <person name="Han C."/>
            <person name="Sozhamannan S."/>
            <person name="Rosenzweig C.N."/>
            <person name="Skowronski E.W."/>
        </authorList>
    </citation>
    <scope>NUCLEOTIDE SEQUENCE [LARGE SCALE GENOMIC DNA]</scope>
    <source>
        <strain evidence="2 3">CC-PW-9</strain>
    </source>
</reference>
<dbReference type="Pfam" id="PF05762">
    <property type="entry name" value="VWA_CoxE"/>
    <property type="match status" value="1"/>
</dbReference>
<dbReference type="OrthoDB" id="9764216at2"/>
<evidence type="ECO:0000313" key="3">
    <source>
        <dbReference type="Proteomes" id="UP000287996"/>
    </source>
</evidence>
<dbReference type="PANTHER" id="PTHR39338">
    <property type="entry name" value="BLL5662 PROTEIN-RELATED"/>
    <property type="match status" value="1"/>
</dbReference>
<evidence type="ECO:0008006" key="4">
    <source>
        <dbReference type="Google" id="ProtNLM"/>
    </source>
</evidence>